<dbReference type="EMBL" id="MHIY01000024">
    <property type="protein sequence ID" value="OGY59418.1"/>
    <property type="molecule type" value="Genomic_DNA"/>
</dbReference>
<dbReference type="Proteomes" id="UP000178744">
    <property type="component" value="Unassembled WGS sequence"/>
</dbReference>
<organism evidence="1 2">
    <name type="scientific">Candidatus Colwellbacteria bacterium RIFCSPLOWO2_01_FULL_48_10</name>
    <dbReference type="NCBI Taxonomy" id="1797690"/>
    <lineage>
        <taxon>Bacteria</taxon>
        <taxon>Candidatus Colwelliibacteriota</taxon>
    </lineage>
</organism>
<sequence>MMGSNFPFIQNSVLRANLDDAFNHVVILLPFSESETYDEAGKSSFRKTIIIYTASIIEALLFHLVDTKLSEDDLSVRSWEIENKKILYTVGVDHEIIAGDYKLKVVSSKKDKLNLAGICEHLKEHKILTQPLLDKIHVIRELRNSQHIGPHKIVKSFSKADLENAFSVAGDVKRFVKARL</sequence>
<dbReference type="AlphaFoldDB" id="A0A1G1Z459"/>
<gene>
    <name evidence="1" type="ORF">A3B23_03835</name>
</gene>
<protein>
    <recommendedName>
        <fullName evidence="3">DUF4145 domain-containing protein</fullName>
    </recommendedName>
</protein>
<evidence type="ECO:0000313" key="2">
    <source>
        <dbReference type="Proteomes" id="UP000178744"/>
    </source>
</evidence>
<name>A0A1G1Z459_9BACT</name>
<accession>A0A1G1Z459</accession>
<evidence type="ECO:0000313" key="1">
    <source>
        <dbReference type="EMBL" id="OGY59418.1"/>
    </source>
</evidence>
<proteinExistence type="predicted"/>
<dbReference type="STRING" id="1797690.A3B23_03835"/>
<comment type="caution">
    <text evidence="1">The sequence shown here is derived from an EMBL/GenBank/DDBJ whole genome shotgun (WGS) entry which is preliminary data.</text>
</comment>
<reference evidence="1 2" key="1">
    <citation type="journal article" date="2016" name="Nat. Commun.">
        <title>Thousands of microbial genomes shed light on interconnected biogeochemical processes in an aquifer system.</title>
        <authorList>
            <person name="Anantharaman K."/>
            <person name="Brown C.T."/>
            <person name="Hug L.A."/>
            <person name="Sharon I."/>
            <person name="Castelle C.J."/>
            <person name="Probst A.J."/>
            <person name="Thomas B.C."/>
            <person name="Singh A."/>
            <person name="Wilkins M.J."/>
            <person name="Karaoz U."/>
            <person name="Brodie E.L."/>
            <person name="Williams K.H."/>
            <person name="Hubbard S.S."/>
            <person name="Banfield J.F."/>
        </authorList>
    </citation>
    <scope>NUCLEOTIDE SEQUENCE [LARGE SCALE GENOMIC DNA]</scope>
</reference>
<evidence type="ECO:0008006" key="3">
    <source>
        <dbReference type="Google" id="ProtNLM"/>
    </source>
</evidence>